<evidence type="ECO:0000256" key="1">
    <source>
        <dbReference type="ARBA" id="ARBA00008779"/>
    </source>
</evidence>
<keyword evidence="7" id="KW-1185">Reference proteome</keyword>
<evidence type="ECO:0000256" key="2">
    <source>
        <dbReference type="ARBA" id="ARBA00022723"/>
    </source>
</evidence>
<evidence type="ECO:0000313" key="7">
    <source>
        <dbReference type="Proteomes" id="UP001610100"/>
    </source>
</evidence>
<gene>
    <name evidence="6" type="ORF">V8G58_10305</name>
</gene>
<dbReference type="Pfam" id="PF00884">
    <property type="entry name" value="Sulfatase"/>
    <property type="match status" value="1"/>
</dbReference>
<comment type="caution">
    <text evidence="6">The sequence shown here is derived from an EMBL/GenBank/DDBJ whole genome shotgun (WGS) entry which is preliminary data.</text>
</comment>
<keyword evidence="2" id="KW-0479">Metal-binding</keyword>
<dbReference type="PROSITE" id="PS00149">
    <property type="entry name" value="SULFATASE_2"/>
    <property type="match status" value="1"/>
</dbReference>
<comment type="similarity">
    <text evidence="1">Belongs to the sulfatase family.</text>
</comment>
<feature type="domain" description="Sulfatase N-terminal" evidence="5">
    <location>
        <begin position="33"/>
        <end position="352"/>
    </location>
</feature>
<dbReference type="InterPro" id="IPR000917">
    <property type="entry name" value="Sulfatase_N"/>
</dbReference>
<protein>
    <submittedName>
        <fullName evidence="6">Sulfatase-like hydrolase/transferase</fullName>
    </submittedName>
</protein>
<dbReference type="EMBL" id="JBAWKB010000003">
    <property type="protein sequence ID" value="MFH6772324.1"/>
    <property type="molecule type" value="Genomic_DNA"/>
</dbReference>
<evidence type="ECO:0000256" key="3">
    <source>
        <dbReference type="ARBA" id="ARBA00022801"/>
    </source>
</evidence>
<dbReference type="Proteomes" id="UP001610100">
    <property type="component" value="Unassembled WGS sequence"/>
</dbReference>
<dbReference type="InterPro" id="IPR050738">
    <property type="entry name" value="Sulfatase"/>
</dbReference>
<evidence type="ECO:0000259" key="5">
    <source>
        <dbReference type="Pfam" id="PF00884"/>
    </source>
</evidence>
<dbReference type="InterPro" id="IPR017850">
    <property type="entry name" value="Alkaline_phosphatase_core_sf"/>
</dbReference>
<keyword evidence="3" id="KW-0378">Hydrolase</keyword>
<dbReference type="PANTHER" id="PTHR42693:SF53">
    <property type="entry name" value="ENDO-4-O-SULFATASE"/>
    <property type="match status" value="1"/>
</dbReference>
<proteinExistence type="inferred from homology"/>
<dbReference type="InterPro" id="IPR024607">
    <property type="entry name" value="Sulfatase_CS"/>
</dbReference>
<sequence length="471" mass="53221">MNIFSKHFSSIVMGCFSFFVLGCQSHQKPNNKPNVIIILTDDLGYADVGFNGSLDIRTPHIDRIAKNGVQFTNGYVSYAVCGPSRAGLITGRYQDQFGFSRNPLFAPKDESQGLPLSEQTMAEALHTAGYKTMAIGKWHLGAHKTQRPLARGFDEFFGFLSGGHKYFPEEWTKNDISEVSSQFDAYNTKILKNNTRIDEQEYLTDAFSREAVNFVKANAKQPFFLYLAYNAPHTPLEATEKYLSRYPEIKDKKRKTFAAMVSAVDDGVGTILNTLKDLNIEDNTIIFFLSDNGGNESKGANNGPLREGKGWLYEGGIRVPFAMQWPAVIPKEQKFHDPVISFDIFATVAAQAEVTPKNELNGVNLIPYVTGKLHQAPHQALFWRHYDRDAFAVRTSESKYVKDRNGKAGLFNINDDISEKSPLADPLKIQDLKADYMHWNEKNIPPQFDGLLQNKDYNKTHPNRFKNVEKY</sequence>
<dbReference type="PROSITE" id="PS00523">
    <property type="entry name" value="SULFATASE_1"/>
    <property type="match status" value="1"/>
</dbReference>
<name>A0ABW7MZT7_9FLAO</name>
<dbReference type="Gene3D" id="3.40.720.10">
    <property type="entry name" value="Alkaline Phosphatase, subunit A"/>
    <property type="match status" value="1"/>
</dbReference>
<reference evidence="6 7" key="1">
    <citation type="submission" date="2024-02" db="EMBL/GenBank/DDBJ databases">
        <title>A Gaetbulibacter species isolated from tidal flats and genomic insights of their niches.</title>
        <authorList>
            <person name="Ye Y."/>
        </authorList>
    </citation>
    <scope>NUCLEOTIDE SEQUENCE [LARGE SCALE GENOMIC DNA]</scope>
    <source>
        <strain evidence="6 7">KYW382</strain>
    </source>
</reference>
<keyword evidence="4" id="KW-0106">Calcium</keyword>
<accession>A0ABW7MZT7</accession>
<dbReference type="PROSITE" id="PS51257">
    <property type="entry name" value="PROKAR_LIPOPROTEIN"/>
    <property type="match status" value="1"/>
</dbReference>
<evidence type="ECO:0000256" key="4">
    <source>
        <dbReference type="ARBA" id="ARBA00022837"/>
    </source>
</evidence>
<dbReference type="SUPFAM" id="SSF53649">
    <property type="entry name" value="Alkaline phosphatase-like"/>
    <property type="match status" value="1"/>
</dbReference>
<organism evidence="6 7">
    <name type="scientific">Gaetbulibacter aestuarii</name>
    <dbReference type="NCBI Taxonomy" id="1502358"/>
    <lineage>
        <taxon>Bacteria</taxon>
        <taxon>Pseudomonadati</taxon>
        <taxon>Bacteroidota</taxon>
        <taxon>Flavobacteriia</taxon>
        <taxon>Flavobacteriales</taxon>
        <taxon>Flavobacteriaceae</taxon>
        <taxon>Gaetbulibacter</taxon>
    </lineage>
</organism>
<evidence type="ECO:0000313" key="6">
    <source>
        <dbReference type="EMBL" id="MFH6772324.1"/>
    </source>
</evidence>
<dbReference type="PANTHER" id="PTHR42693">
    <property type="entry name" value="ARYLSULFATASE FAMILY MEMBER"/>
    <property type="match status" value="1"/>
</dbReference>
<dbReference type="RefSeq" id="WP_344737728.1">
    <property type="nucleotide sequence ID" value="NZ_BAABAY010000001.1"/>
</dbReference>